<dbReference type="PANTHER" id="PTHR35043">
    <property type="entry name" value="TRANSCRIPTION FACTOR DOMAIN-CONTAINING PROTEIN"/>
    <property type="match status" value="1"/>
</dbReference>
<dbReference type="EMBL" id="JAULSO010000004">
    <property type="protein sequence ID" value="KAK3684094.1"/>
    <property type="molecule type" value="Genomic_DNA"/>
</dbReference>
<feature type="transmembrane region" description="Helical" evidence="2">
    <location>
        <begin position="64"/>
        <end position="83"/>
    </location>
</feature>
<feature type="transmembrane region" description="Helical" evidence="2">
    <location>
        <begin position="549"/>
        <end position="569"/>
    </location>
</feature>
<gene>
    <name evidence="3" type="ORF">B0T22DRAFT_269790</name>
</gene>
<evidence type="ECO:0000256" key="2">
    <source>
        <dbReference type="SAM" id="Phobius"/>
    </source>
</evidence>
<proteinExistence type="predicted"/>
<protein>
    <submittedName>
        <fullName evidence="3">Uncharacterized protein</fullName>
    </submittedName>
</protein>
<reference evidence="3" key="2">
    <citation type="submission" date="2023-06" db="EMBL/GenBank/DDBJ databases">
        <authorList>
            <consortium name="Lawrence Berkeley National Laboratory"/>
            <person name="Haridas S."/>
            <person name="Hensen N."/>
            <person name="Bonometti L."/>
            <person name="Westerberg I."/>
            <person name="Brannstrom I.O."/>
            <person name="Guillou S."/>
            <person name="Cros-Aarteil S."/>
            <person name="Calhoun S."/>
            <person name="Kuo A."/>
            <person name="Mondo S."/>
            <person name="Pangilinan J."/>
            <person name="Riley R."/>
            <person name="Labutti K."/>
            <person name="Andreopoulos B."/>
            <person name="Lipzen A."/>
            <person name="Chen C."/>
            <person name="Yanf M."/>
            <person name="Daum C."/>
            <person name="Ng V."/>
            <person name="Clum A."/>
            <person name="Steindorff A."/>
            <person name="Ohm R."/>
            <person name="Martin F."/>
            <person name="Silar P."/>
            <person name="Natvig D."/>
            <person name="Lalanne C."/>
            <person name="Gautier V."/>
            <person name="Ament-Velasquez S.L."/>
            <person name="Kruys A."/>
            <person name="Hutchinson M.I."/>
            <person name="Powell A.J."/>
            <person name="Barry K."/>
            <person name="Miller A.N."/>
            <person name="Grigoriev I.V."/>
            <person name="Debuchy R."/>
            <person name="Gladieux P."/>
            <person name="Thoren M.H."/>
            <person name="Johannesson H."/>
        </authorList>
    </citation>
    <scope>NUCLEOTIDE SEQUENCE</scope>
    <source>
        <strain evidence="3">CBS 314.62</strain>
    </source>
</reference>
<evidence type="ECO:0000256" key="1">
    <source>
        <dbReference type="SAM" id="MobiDB-lite"/>
    </source>
</evidence>
<keyword evidence="2" id="KW-1133">Transmembrane helix</keyword>
<keyword evidence="4" id="KW-1185">Reference proteome</keyword>
<dbReference type="AlphaFoldDB" id="A0AAE0X3F5"/>
<feature type="region of interest" description="Disordered" evidence="1">
    <location>
        <begin position="364"/>
        <end position="394"/>
    </location>
</feature>
<feature type="compositionally biased region" description="Polar residues" evidence="1">
    <location>
        <begin position="374"/>
        <end position="386"/>
    </location>
</feature>
<organism evidence="3 4">
    <name type="scientific">Podospora appendiculata</name>
    <dbReference type="NCBI Taxonomy" id="314037"/>
    <lineage>
        <taxon>Eukaryota</taxon>
        <taxon>Fungi</taxon>
        <taxon>Dikarya</taxon>
        <taxon>Ascomycota</taxon>
        <taxon>Pezizomycotina</taxon>
        <taxon>Sordariomycetes</taxon>
        <taxon>Sordariomycetidae</taxon>
        <taxon>Sordariales</taxon>
        <taxon>Podosporaceae</taxon>
        <taxon>Podospora</taxon>
    </lineage>
</organism>
<evidence type="ECO:0000313" key="4">
    <source>
        <dbReference type="Proteomes" id="UP001270362"/>
    </source>
</evidence>
<name>A0AAE0X3F5_9PEZI</name>
<dbReference type="PANTHER" id="PTHR35043:SF9">
    <property type="match status" value="1"/>
</dbReference>
<feature type="transmembrane region" description="Helical" evidence="2">
    <location>
        <begin position="516"/>
        <end position="537"/>
    </location>
</feature>
<sequence length="639" mass="71487">MWSPLGSDDIHPTARWEPEPHTRGPFSILSTCLITLSLCIWTCLHLNIPEHGKADRQFWRKLKWLMVGLLAPEMVLLVAYKQWRAQKKLTKDMAGAFGNLSPKPTKPRISVITRLSRLFKSARKEDLASEILGPVNPARADTGLPDPQRRRFAWTATHSFYAIMGGFACENSKDHKDFVPFPDRRERMTLNVDGLVLLAKTAPDVIPDISAESIKDKSKANHLAKSIVCLQAIWFCVQVITRLAFGLGISLLELNTSAHAVCALMVYLLWWDKPLDIAEPTILPANDPRIAELCAAMCLNEMAVLIDSNVLYFIISCWLRDHDPTATQMDRRPAFDSSRNPAPVLGVIKLTPKEIVSRDLTHPALTPRADEAQPPTTHESIPSPTRDSGVGGATDNPVFIELESEIEILSFVMVPPMFKNRASNSNAIIEAEISHDFWELYKLSTRSTEILFTLGSTAKLVACLQTWPFNDDDPDLDLKDIERLLDDNSALAARSLRAVYRATLEISDLLGSDKSLQVLAGGVSWAAIIYSAWHLTARNGPFISEQEELLWRICALGLAIPSVCVQAVISVAQTIHPLSELFWYRVALLIVFGCFTPMLIIFMIFCRTYLVVESFFSLPYLPDSAFLLPNWSPYFPHIG</sequence>
<comment type="caution">
    <text evidence="3">The sequence shown here is derived from an EMBL/GenBank/DDBJ whole genome shotgun (WGS) entry which is preliminary data.</text>
</comment>
<evidence type="ECO:0000313" key="3">
    <source>
        <dbReference type="EMBL" id="KAK3684094.1"/>
    </source>
</evidence>
<keyword evidence="2" id="KW-0812">Transmembrane</keyword>
<feature type="transmembrane region" description="Helical" evidence="2">
    <location>
        <begin position="581"/>
        <end position="605"/>
    </location>
</feature>
<dbReference type="Proteomes" id="UP001270362">
    <property type="component" value="Unassembled WGS sequence"/>
</dbReference>
<accession>A0AAE0X3F5</accession>
<reference evidence="3" key="1">
    <citation type="journal article" date="2023" name="Mol. Phylogenet. Evol.">
        <title>Genome-scale phylogeny and comparative genomics of the fungal order Sordariales.</title>
        <authorList>
            <person name="Hensen N."/>
            <person name="Bonometti L."/>
            <person name="Westerberg I."/>
            <person name="Brannstrom I.O."/>
            <person name="Guillou S."/>
            <person name="Cros-Aarteil S."/>
            <person name="Calhoun S."/>
            <person name="Haridas S."/>
            <person name="Kuo A."/>
            <person name="Mondo S."/>
            <person name="Pangilinan J."/>
            <person name="Riley R."/>
            <person name="LaButti K."/>
            <person name="Andreopoulos B."/>
            <person name="Lipzen A."/>
            <person name="Chen C."/>
            <person name="Yan M."/>
            <person name="Daum C."/>
            <person name="Ng V."/>
            <person name="Clum A."/>
            <person name="Steindorff A."/>
            <person name="Ohm R.A."/>
            <person name="Martin F."/>
            <person name="Silar P."/>
            <person name="Natvig D.O."/>
            <person name="Lalanne C."/>
            <person name="Gautier V."/>
            <person name="Ament-Velasquez S.L."/>
            <person name="Kruys A."/>
            <person name="Hutchinson M.I."/>
            <person name="Powell A.J."/>
            <person name="Barry K."/>
            <person name="Miller A.N."/>
            <person name="Grigoriev I.V."/>
            <person name="Debuchy R."/>
            <person name="Gladieux P."/>
            <person name="Hiltunen Thoren M."/>
            <person name="Johannesson H."/>
        </authorList>
    </citation>
    <scope>NUCLEOTIDE SEQUENCE</scope>
    <source>
        <strain evidence="3">CBS 314.62</strain>
    </source>
</reference>
<feature type="transmembrane region" description="Helical" evidence="2">
    <location>
        <begin position="26"/>
        <end position="44"/>
    </location>
</feature>
<keyword evidence="2" id="KW-0472">Membrane</keyword>